<reference evidence="3" key="1">
    <citation type="submission" date="2022-06" db="EMBL/GenBank/DDBJ databases">
        <title>Isolation and Genomics of Futiania mangrovii gen. nov., sp. nov., a Rare and Metabolically-versatile member in the Class Alphaproteobacteria.</title>
        <authorList>
            <person name="Liu L."/>
            <person name="Huang W.-C."/>
            <person name="Pan J."/>
            <person name="Li J."/>
            <person name="Huang Y."/>
            <person name="Du H."/>
            <person name="Liu Y."/>
            <person name="Li M."/>
        </authorList>
    </citation>
    <scope>NUCLEOTIDE SEQUENCE</scope>
    <source>
        <strain evidence="3">FT118</strain>
    </source>
</reference>
<dbReference type="SMART" id="SM00849">
    <property type="entry name" value="Lactamase_B"/>
    <property type="match status" value="1"/>
</dbReference>
<sequence>MTASTAQNAQNARKTSPDASLTDRDDGPSPREALVYPFDSVPEAGEARPVAPGVYWIRMPLPVGGLDHINVWAIADGDGWTLVDTGMRDAGIAGLWEQVLAGPLGGRPVRRVIVTHYHPDHVGQAGPLCRAHGARLWMTRTDYFYGRTLSLDRFEEPHGEAESFARACGFDARMMEVWRERARRGFWMVVEPLPPAYRRIVDGERIGIGAHDWEVVVGRGHSPEHACLHCPELGVLISGDQVLPRISSNISVYPTEPDANPLESWIASCRAIPQRVGADVLVLPAHNEPFRGLHERCNRLADRHEAGLDRLAALLSEPRRVIDCFPALFRRRIGDDDRGLATGETLAHLNCLIARGRAQRTTDADGVWWYSAA</sequence>
<dbReference type="RefSeq" id="WP_269331050.1">
    <property type="nucleotide sequence ID" value="NZ_JAMZFT010000001.1"/>
</dbReference>
<accession>A0A9J6PEP3</accession>
<dbReference type="InterPro" id="IPR036388">
    <property type="entry name" value="WH-like_DNA-bd_sf"/>
</dbReference>
<evidence type="ECO:0000313" key="3">
    <source>
        <dbReference type="EMBL" id="MCP1335095.1"/>
    </source>
</evidence>
<dbReference type="Pfam" id="PF00753">
    <property type="entry name" value="Lactamase_B"/>
    <property type="match status" value="1"/>
</dbReference>
<dbReference type="InterPro" id="IPR001279">
    <property type="entry name" value="Metallo-B-lactamas"/>
</dbReference>
<feature type="compositionally biased region" description="Polar residues" evidence="1">
    <location>
        <begin position="1"/>
        <end position="19"/>
    </location>
</feature>
<dbReference type="EMBL" id="JAMZFT010000001">
    <property type="protein sequence ID" value="MCP1335095.1"/>
    <property type="molecule type" value="Genomic_DNA"/>
</dbReference>
<dbReference type="Pfam" id="PF21221">
    <property type="entry name" value="B_lactamase-like_C"/>
    <property type="match status" value="1"/>
</dbReference>
<dbReference type="InterPro" id="IPR036866">
    <property type="entry name" value="RibonucZ/Hydroxyglut_hydro"/>
</dbReference>
<dbReference type="Gene3D" id="1.10.10.10">
    <property type="entry name" value="Winged helix-like DNA-binding domain superfamily/Winged helix DNA-binding domain"/>
    <property type="match status" value="1"/>
</dbReference>
<dbReference type="InterPro" id="IPR050855">
    <property type="entry name" value="NDM-1-like"/>
</dbReference>
<evidence type="ECO:0000313" key="4">
    <source>
        <dbReference type="Proteomes" id="UP001055804"/>
    </source>
</evidence>
<gene>
    <name evidence="3" type="ORF">NJQ99_01585</name>
</gene>
<dbReference type="AlphaFoldDB" id="A0A9J6PEP3"/>
<comment type="caution">
    <text evidence="3">The sequence shown here is derived from an EMBL/GenBank/DDBJ whole genome shotgun (WGS) entry which is preliminary data.</text>
</comment>
<protein>
    <submittedName>
        <fullName evidence="3">MBL fold metallo-hydrolase</fullName>
    </submittedName>
</protein>
<proteinExistence type="predicted"/>
<keyword evidence="4" id="KW-1185">Reference proteome</keyword>
<dbReference type="Proteomes" id="UP001055804">
    <property type="component" value="Unassembled WGS sequence"/>
</dbReference>
<feature type="domain" description="Metallo-beta-lactamase" evidence="2">
    <location>
        <begin position="68"/>
        <end position="286"/>
    </location>
</feature>
<dbReference type="SUPFAM" id="SSF56281">
    <property type="entry name" value="Metallo-hydrolase/oxidoreductase"/>
    <property type="match status" value="1"/>
</dbReference>
<evidence type="ECO:0000256" key="1">
    <source>
        <dbReference type="SAM" id="MobiDB-lite"/>
    </source>
</evidence>
<name>A0A9J6PEP3_9PROT</name>
<organism evidence="3 4">
    <name type="scientific">Futiania mangrovi</name>
    <dbReference type="NCBI Taxonomy" id="2959716"/>
    <lineage>
        <taxon>Bacteria</taxon>
        <taxon>Pseudomonadati</taxon>
        <taxon>Pseudomonadota</taxon>
        <taxon>Alphaproteobacteria</taxon>
        <taxon>Futianiales</taxon>
        <taxon>Futianiaceae</taxon>
        <taxon>Futiania</taxon>
    </lineage>
</organism>
<evidence type="ECO:0000259" key="2">
    <source>
        <dbReference type="SMART" id="SM00849"/>
    </source>
</evidence>
<feature type="region of interest" description="Disordered" evidence="1">
    <location>
        <begin position="1"/>
        <end position="33"/>
    </location>
</feature>
<dbReference type="InterPro" id="IPR048933">
    <property type="entry name" value="B_lactamase-like_C"/>
</dbReference>
<dbReference type="Gene3D" id="3.60.15.10">
    <property type="entry name" value="Ribonuclease Z/Hydroxyacylglutathione hydrolase-like"/>
    <property type="match status" value="1"/>
</dbReference>
<dbReference type="PANTHER" id="PTHR42951">
    <property type="entry name" value="METALLO-BETA-LACTAMASE DOMAIN-CONTAINING"/>
    <property type="match status" value="1"/>
</dbReference>